<accession>A0A7H8QUU8</accession>
<reference evidence="2" key="1">
    <citation type="submission" date="2020-06" db="EMBL/GenBank/DDBJ databases">
        <title>A chromosome-scale genome assembly of Talaromyces rugulosus W13939.</title>
        <authorList>
            <person name="Wang B."/>
            <person name="Guo L."/>
            <person name="Ye K."/>
            <person name="Wang L."/>
        </authorList>
    </citation>
    <scope>NUCLEOTIDE SEQUENCE [LARGE SCALE GENOMIC DNA]</scope>
    <source>
        <strain evidence="2">W13939</strain>
    </source>
</reference>
<dbReference type="RefSeq" id="XP_035343915.1">
    <property type="nucleotide sequence ID" value="XM_035488022.1"/>
</dbReference>
<dbReference type="KEGG" id="trg:TRUGW13939_04857"/>
<dbReference type="PANTHER" id="PTHR37417:SF4">
    <property type="entry name" value="67 KDA MYOSIN-CROSS-REACTIVE ANTIGEN FAMILY PROTEIN (AFU_ORTHOLOGUE AFUA_3G03570)"/>
    <property type="match status" value="1"/>
</dbReference>
<dbReference type="EMBL" id="CP055900">
    <property type="protein sequence ID" value="QKX57737.1"/>
    <property type="molecule type" value="Genomic_DNA"/>
</dbReference>
<evidence type="ECO:0000313" key="2">
    <source>
        <dbReference type="Proteomes" id="UP000509510"/>
    </source>
</evidence>
<dbReference type="GO" id="GO:0071949">
    <property type="term" value="F:FAD binding"/>
    <property type="evidence" value="ECO:0007669"/>
    <property type="project" value="InterPro"/>
</dbReference>
<organism evidence="1 2">
    <name type="scientific">Talaromyces rugulosus</name>
    <name type="common">Penicillium rugulosum</name>
    <dbReference type="NCBI Taxonomy" id="121627"/>
    <lineage>
        <taxon>Eukaryota</taxon>
        <taxon>Fungi</taxon>
        <taxon>Dikarya</taxon>
        <taxon>Ascomycota</taxon>
        <taxon>Pezizomycotina</taxon>
        <taxon>Eurotiomycetes</taxon>
        <taxon>Eurotiomycetidae</taxon>
        <taxon>Eurotiales</taxon>
        <taxon>Trichocomaceae</taxon>
        <taxon>Talaromyces</taxon>
        <taxon>Talaromyces sect. Islandici</taxon>
    </lineage>
</organism>
<dbReference type="GO" id="GO:0006631">
    <property type="term" value="P:fatty acid metabolic process"/>
    <property type="evidence" value="ECO:0007669"/>
    <property type="project" value="InterPro"/>
</dbReference>
<gene>
    <name evidence="1" type="ORF">TRUGW13939_04857</name>
</gene>
<dbReference type="InterPro" id="IPR036188">
    <property type="entry name" value="FAD/NAD-bd_sf"/>
</dbReference>
<dbReference type="Pfam" id="PF06100">
    <property type="entry name" value="MCRA"/>
    <property type="match status" value="2"/>
</dbReference>
<sequence>MGENKSSISSIGNDQWSDVEAWLIDSGIASVTAAVHLIKDAGVLGSNTHILDENTDLGGVWNLSGILSNVTFFHLNATHISMSALTRAVKRGDSGLEVVPMEDINIGIKYRLELIKLLLQSEEELESKTIDGFFDTTFVETVFWMLWSTT</sequence>
<dbReference type="AlphaFoldDB" id="A0A7H8QUU8"/>
<dbReference type="Gene3D" id="3.50.50.60">
    <property type="entry name" value="FAD/NAD(P)-binding domain"/>
    <property type="match status" value="1"/>
</dbReference>
<dbReference type="PANTHER" id="PTHR37417">
    <property type="entry name" value="67 KDA MYOSIN-CROSS-REACTIVE ANTIGEN FAMILY PROTEIN (AFU_ORTHOLOGUE AFUA_5G09970)"/>
    <property type="match status" value="1"/>
</dbReference>
<name>A0A7H8QUU8_TALRU</name>
<dbReference type="Proteomes" id="UP000509510">
    <property type="component" value="Chromosome III"/>
</dbReference>
<keyword evidence="2" id="KW-1185">Reference proteome</keyword>
<dbReference type="GeneID" id="55992355"/>
<evidence type="ECO:0000313" key="1">
    <source>
        <dbReference type="EMBL" id="QKX57737.1"/>
    </source>
</evidence>
<protein>
    <submittedName>
        <fullName evidence="1">Uncharacterized protein</fullName>
    </submittedName>
</protein>
<dbReference type="GO" id="GO:0050151">
    <property type="term" value="F:oleate hydratase activity"/>
    <property type="evidence" value="ECO:0007669"/>
    <property type="project" value="InterPro"/>
</dbReference>
<dbReference type="InterPro" id="IPR010354">
    <property type="entry name" value="Oleate_hydratase"/>
</dbReference>
<proteinExistence type="predicted"/>